<organism evidence="2 3">
    <name type="scientific">Streptomyces caledonius</name>
    <dbReference type="NCBI Taxonomy" id="3134107"/>
    <lineage>
        <taxon>Bacteria</taxon>
        <taxon>Bacillati</taxon>
        <taxon>Actinomycetota</taxon>
        <taxon>Actinomycetes</taxon>
        <taxon>Kitasatosporales</taxon>
        <taxon>Streptomycetaceae</taxon>
        <taxon>Streptomyces</taxon>
    </lineage>
</organism>
<keyword evidence="1" id="KW-1133">Transmembrane helix</keyword>
<protein>
    <submittedName>
        <fullName evidence="2">Uncharacterized protein</fullName>
    </submittedName>
</protein>
<feature type="transmembrane region" description="Helical" evidence="1">
    <location>
        <begin position="15"/>
        <end position="39"/>
    </location>
</feature>
<dbReference type="Proteomes" id="UP001382904">
    <property type="component" value="Unassembled WGS sequence"/>
</dbReference>
<reference evidence="2 3" key="1">
    <citation type="submission" date="2024-03" db="EMBL/GenBank/DDBJ databases">
        <title>Novel Streptomyces species of biotechnological and ecological value are a feature of Machair soil.</title>
        <authorList>
            <person name="Prole J.R."/>
            <person name="Goodfellow M."/>
            <person name="Allenby N."/>
            <person name="Ward A.C."/>
        </authorList>
    </citation>
    <scope>NUCLEOTIDE SEQUENCE [LARGE SCALE GENOMIC DNA]</scope>
    <source>
        <strain evidence="2 3">MS1.HAVA.3</strain>
    </source>
</reference>
<sequence>MTHTNDPSTSRGRNILALIGAVVTGAVSGSVRAIVAWLLDR</sequence>
<dbReference type="EMBL" id="JBBKAM010000002">
    <property type="protein sequence ID" value="MEJ8640640.1"/>
    <property type="molecule type" value="Genomic_DNA"/>
</dbReference>
<evidence type="ECO:0000256" key="1">
    <source>
        <dbReference type="SAM" id="Phobius"/>
    </source>
</evidence>
<gene>
    <name evidence="2" type="ORF">WKI68_02655</name>
</gene>
<keyword evidence="1" id="KW-0472">Membrane</keyword>
<evidence type="ECO:0000313" key="2">
    <source>
        <dbReference type="EMBL" id="MEJ8640640.1"/>
    </source>
</evidence>
<keyword evidence="1" id="KW-0812">Transmembrane</keyword>
<evidence type="ECO:0000313" key="3">
    <source>
        <dbReference type="Proteomes" id="UP001382904"/>
    </source>
</evidence>
<keyword evidence="3" id="KW-1185">Reference proteome</keyword>
<accession>A0ABU8TYY1</accession>
<name>A0ABU8TYY1_9ACTN</name>
<comment type="caution">
    <text evidence="2">The sequence shown here is derived from an EMBL/GenBank/DDBJ whole genome shotgun (WGS) entry which is preliminary data.</text>
</comment>
<proteinExistence type="predicted"/>